<dbReference type="Pfam" id="PF13030">
    <property type="entry name" value="DUF3891"/>
    <property type="match status" value="1"/>
</dbReference>
<evidence type="ECO:0008006" key="3">
    <source>
        <dbReference type="Google" id="ProtNLM"/>
    </source>
</evidence>
<dbReference type="InterPro" id="IPR024992">
    <property type="entry name" value="DUF3891"/>
</dbReference>
<organism evidence="1 2">
    <name type="scientific">Pedobacter quisquiliarum</name>
    <dbReference type="NCBI Taxonomy" id="1834438"/>
    <lineage>
        <taxon>Bacteria</taxon>
        <taxon>Pseudomonadati</taxon>
        <taxon>Bacteroidota</taxon>
        <taxon>Sphingobacteriia</taxon>
        <taxon>Sphingobacteriales</taxon>
        <taxon>Sphingobacteriaceae</taxon>
        <taxon>Pedobacter</taxon>
    </lineage>
</organism>
<accession>A0A916X9V1</accession>
<comment type="caution">
    <text evidence="1">The sequence shown here is derived from an EMBL/GenBank/DDBJ whole genome shotgun (WGS) entry which is preliminary data.</text>
</comment>
<dbReference type="EMBL" id="BMIL01000003">
    <property type="protein sequence ID" value="GGC58093.1"/>
    <property type="molecule type" value="Genomic_DNA"/>
</dbReference>
<dbReference type="RefSeq" id="WP_188625730.1">
    <property type="nucleotide sequence ID" value="NZ_BMIL01000003.1"/>
</dbReference>
<name>A0A916X9V1_9SPHI</name>
<evidence type="ECO:0000313" key="1">
    <source>
        <dbReference type="EMBL" id="GGC58093.1"/>
    </source>
</evidence>
<keyword evidence="2" id="KW-1185">Reference proteome</keyword>
<reference evidence="1" key="1">
    <citation type="journal article" date="2014" name="Int. J. Syst. Evol. Microbiol.">
        <title>Complete genome sequence of Corynebacterium casei LMG S-19264T (=DSM 44701T), isolated from a smear-ripened cheese.</title>
        <authorList>
            <consortium name="US DOE Joint Genome Institute (JGI-PGF)"/>
            <person name="Walter F."/>
            <person name="Albersmeier A."/>
            <person name="Kalinowski J."/>
            <person name="Ruckert C."/>
        </authorList>
    </citation>
    <scope>NUCLEOTIDE SEQUENCE</scope>
    <source>
        <strain evidence="1">CGMCC 1.15343</strain>
    </source>
</reference>
<reference evidence="1" key="2">
    <citation type="submission" date="2020-09" db="EMBL/GenBank/DDBJ databases">
        <authorList>
            <person name="Sun Q."/>
            <person name="Zhou Y."/>
        </authorList>
    </citation>
    <scope>NUCLEOTIDE SEQUENCE</scope>
    <source>
        <strain evidence="1">CGMCC 1.15343</strain>
    </source>
</reference>
<gene>
    <name evidence="1" type="ORF">GCM10011387_09740</name>
</gene>
<sequence>MIVNYTEAGWQIITQRAHGLIAAQICARWKNSNQPARWLETLIATAEHDDVYNEFEDDQLLNENGGPVDFKMTGFRANMCKRQLEMALTKSRYIALLTARHIHFVHGKDIAAKEFCKEMKKQERKWLKESGATLEDIDASYELLEFCDAFSLLICQGLIQPEQRKIEISNGPDQKSYGFFMSEDGALVVEDWPFEPDAFTVVYESRTIAQLTFESIAEFKKAVDLAEVHNHELVIRKNNGK</sequence>
<dbReference type="Proteomes" id="UP000651668">
    <property type="component" value="Unassembled WGS sequence"/>
</dbReference>
<evidence type="ECO:0000313" key="2">
    <source>
        <dbReference type="Proteomes" id="UP000651668"/>
    </source>
</evidence>
<protein>
    <recommendedName>
        <fullName evidence="3">DUF3891 domain-containing protein</fullName>
    </recommendedName>
</protein>
<dbReference type="AlphaFoldDB" id="A0A916X9V1"/>
<proteinExistence type="predicted"/>